<name>A0ABN2D2H6_9ACTN</name>
<sequence length="41" mass="4085">MAAALAQVESGVPLMLRTELAGSTALVGRLYAVATAVVLIG</sequence>
<gene>
    <name evidence="1" type="ORF">GCM10009827_105980</name>
</gene>
<dbReference type="Proteomes" id="UP001501470">
    <property type="component" value="Unassembled WGS sequence"/>
</dbReference>
<dbReference type="RefSeq" id="WP_344513375.1">
    <property type="nucleotide sequence ID" value="NZ_BAAAQD010000038.1"/>
</dbReference>
<protein>
    <submittedName>
        <fullName evidence="1">Uncharacterized protein</fullName>
    </submittedName>
</protein>
<keyword evidence="2" id="KW-1185">Reference proteome</keyword>
<proteinExistence type="predicted"/>
<evidence type="ECO:0000313" key="2">
    <source>
        <dbReference type="Proteomes" id="UP001501470"/>
    </source>
</evidence>
<organism evidence="1 2">
    <name type="scientific">Dactylosporangium maewongense</name>
    <dbReference type="NCBI Taxonomy" id="634393"/>
    <lineage>
        <taxon>Bacteria</taxon>
        <taxon>Bacillati</taxon>
        <taxon>Actinomycetota</taxon>
        <taxon>Actinomycetes</taxon>
        <taxon>Micromonosporales</taxon>
        <taxon>Micromonosporaceae</taxon>
        <taxon>Dactylosporangium</taxon>
    </lineage>
</organism>
<dbReference type="EMBL" id="BAAAQD010000038">
    <property type="protein sequence ID" value="GAA1567063.1"/>
    <property type="molecule type" value="Genomic_DNA"/>
</dbReference>
<comment type="caution">
    <text evidence="1">The sequence shown here is derived from an EMBL/GenBank/DDBJ whole genome shotgun (WGS) entry which is preliminary data.</text>
</comment>
<reference evidence="1 2" key="1">
    <citation type="journal article" date="2019" name="Int. J. Syst. Evol. Microbiol.">
        <title>The Global Catalogue of Microorganisms (GCM) 10K type strain sequencing project: providing services to taxonomists for standard genome sequencing and annotation.</title>
        <authorList>
            <consortium name="The Broad Institute Genomics Platform"/>
            <consortium name="The Broad Institute Genome Sequencing Center for Infectious Disease"/>
            <person name="Wu L."/>
            <person name="Ma J."/>
        </authorList>
    </citation>
    <scope>NUCLEOTIDE SEQUENCE [LARGE SCALE GENOMIC DNA]</scope>
    <source>
        <strain evidence="1 2">JCM 15933</strain>
    </source>
</reference>
<evidence type="ECO:0000313" key="1">
    <source>
        <dbReference type="EMBL" id="GAA1567063.1"/>
    </source>
</evidence>
<accession>A0ABN2D2H6</accession>